<evidence type="ECO:0000313" key="4">
    <source>
        <dbReference type="Proteomes" id="UP000799324"/>
    </source>
</evidence>
<dbReference type="EMBL" id="MU004304">
    <property type="protein sequence ID" value="KAF2659739.1"/>
    <property type="molecule type" value="Genomic_DNA"/>
</dbReference>
<proteinExistence type="predicted"/>
<keyword evidence="2" id="KW-0732">Signal</keyword>
<dbReference type="AlphaFoldDB" id="A0A6A6TI96"/>
<evidence type="ECO:0000256" key="2">
    <source>
        <dbReference type="SAM" id="SignalP"/>
    </source>
</evidence>
<feature type="region of interest" description="Disordered" evidence="1">
    <location>
        <begin position="93"/>
        <end position="113"/>
    </location>
</feature>
<feature type="signal peptide" evidence="2">
    <location>
        <begin position="1"/>
        <end position="22"/>
    </location>
</feature>
<gene>
    <name evidence="3" type="ORF">K491DRAFT_688845</name>
</gene>
<evidence type="ECO:0000313" key="3">
    <source>
        <dbReference type="EMBL" id="KAF2659739.1"/>
    </source>
</evidence>
<evidence type="ECO:0000256" key="1">
    <source>
        <dbReference type="SAM" id="MobiDB-lite"/>
    </source>
</evidence>
<protein>
    <submittedName>
        <fullName evidence="3">Uncharacterized protein</fullName>
    </submittedName>
</protein>
<feature type="chain" id="PRO_5025654007" evidence="2">
    <location>
        <begin position="23"/>
        <end position="113"/>
    </location>
</feature>
<accession>A0A6A6TI96</accession>
<reference evidence="3" key="1">
    <citation type="journal article" date="2020" name="Stud. Mycol.">
        <title>101 Dothideomycetes genomes: a test case for predicting lifestyles and emergence of pathogens.</title>
        <authorList>
            <person name="Haridas S."/>
            <person name="Albert R."/>
            <person name="Binder M."/>
            <person name="Bloem J."/>
            <person name="Labutti K."/>
            <person name="Salamov A."/>
            <person name="Andreopoulos B."/>
            <person name="Baker S."/>
            <person name="Barry K."/>
            <person name="Bills G."/>
            <person name="Bluhm B."/>
            <person name="Cannon C."/>
            <person name="Castanera R."/>
            <person name="Culley D."/>
            <person name="Daum C."/>
            <person name="Ezra D."/>
            <person name="Gonzalez J."/>
            <person name="Henrissat B."/>
            <person name="Kuo A."/>
            <person name="Liang C."/>
            <person name="Lipzen A."/>
            <person name="Lutzoni F."/>
            <person name="Magnuson J."/>
            <person name="Mondo S."/>
            <person name="Nolan M."/>
            <person name="Ohm R."/>
            <person name="Pangilinan J."/>
            <person name="Park H.-J."/>
            <person name="Ramirez L."/>
            <person name="Alfaro M."/>
            <person name="Sun H."/>
            <person name="Tritt A."/>
            <person name="Yoshinaga Y."/>
            <person name="Zwiers L.-H."/>
            <person name="Turgeon B."/>
            <person name="Goodwin S."/>
            <person name="Spatafora J."/>
            <person name="Crous P."/>
            <person name="Grigoriev I."/>
        </authorList>
    </citation>
    <scope>NUCLEOTIDE SEQUENCE</scope>
    <source>
        <strain evidence="3">CBS 122681</strain>
    </source>
</reference>
<organism evidence="3 4">
    <name type="scientific">Lophiostoma macrostomum CBS 122681</name>
    <dbReference type="NCBI Taxonomy" id="1314788"/>
    <lineage>
        <taxon>Eukaryota</taxon>
        <taxon>Fungi</taxon>
        <taxon>Dikarya</taxon>
        <taxon>Ascomycota</taxon>
        <taxon>Pezizomycotina</taxon>
        <taxon>Dothideomycetes</taxon>
        <taxon>Pleosporomycetidae</taxon>
        <taxon>Pleosporales</taxon>
        <taxon>Lophiostomataceae</taxon>
        <taxon>Lophiostoma</taxon>
    </lineage>
</organism>
<sequence>MKPSSIAYWLLALSLSFNPLSAPCCPDVEVRLSSELSTAPNPILHLRIPSPRRPPYFTLRDSHVARLPIRATKTALTVAITLSPTPYLQAGLSEPGSRAFSASPALPPSGVQI</sequence>
<name>A0A6A6TI96_9PLEO</name>
<dbReference type="Proteomes" id="UP000799324">
    <property type="component" value="Unassembled WGS sequence"/>
</dbReference>
<keyword evidence="4" id="KW-1185">Reference proteome</keyword>